<evidence type="ECO:0000256" key="10">
    <source>
        <dbReference type="ARBA" id="ARBA00048682"/>
    </source>
</evidence>
<dbReference type="GO" id="GO:0030244">
    <property type="term" value="P:cellulose biosynthetic process"/>
    <property type="evidence" value="ECO:0007669"/>
    <property type="project" value="UniProtKB-KW"/>
</dbReference>
<dbReference type="InterPro" id="IPR009875">
    <property type="entry name" value="PilZ_domain"/>
</dbReference>
<dbReference type="GO" id="GO:0035438">
    <property type="term" value="F:cyclic-di-GMP binding"/>
    <property type="evidence" value="ECO:0007669"/>
    <property type="project" value="InterPro"/>
</dbReference>
<feature type="transmembrane region" description="Helical" evidence="11">
    <location>
        <begin position="434"/>
        <end position="454"/>
    </location>
</feature>
<feature type="transmembrane region" description="Helical" evidence="11">
    <location>
        <begin position="20"/>
        <end position="37"/>
    </location>
</feature>
<evidence type="ECO:0000256" key="6">
    <source>
        <dbReference type="ARBA" id="ARBA00022692"/>
    </source>
</evidence>
<keyword evidence="5 11" id="KW-0808">Transferase</keyword>
<dbReference type="SUPFAM" id="SSF141371">
    <property type="entry name" value="PilZ domain-like"/>
    <property type="match status" value="1"/>
</dbReference>
<dbReference type="Proteomes" id="UP000006844">
    <property type="component" value="Chromosome"/>
</dbReference>
<evidence type="ECO:0000256" key="11">
    <source>
        <dbReference type="RuleBase" id="RU365020"/>
    </source>
</evidence>
<gene>
    <name evidence="14" type="ordered locus">AciPR4_1394</name>
</gene>
<keyword evidence="9 11" id="KW-0472">Membrane</keyword>
<dbReference type="RefSeq" id="WP_013567950.1">
    <property type="nucleotide sequence ID" value="NC_014963.1"/>
</dbReference>
<dbReference type="Pfam" id="PF13632">
    <property type="entry name" value="Glyco_trans_2_3"/>
    <property type="match status" value="1"/>
</dbReference>
<feature type="transmembrane region" description="Helical" evidence="11">
    <location>
        <begin position="409"/>
        <end position="428"/>
    </location>
</feature>
<dbReference type="EC" id="2.4.1.12" evidence="11"/>
<evidence type="ECO:0000256" key="2">
    <source>
        <dbReference type="ARBA" id="ARBA00022475"/>
    </source>
</evidence>
<feature type="transmembrane region" description="Helical" evidence="11">
    <location>
        <begin position="67"/>
        <end position="86"/>
    </location>
</feature>
<dbReference type="PANTHER" id="PTHR43867">
    <property type="entry name" value="CELLULOSE SYNTHASE CATALYTIC SUBUNIT A [UDP-FORMING]"/>
    <property type="match status" value="1"/>
</dbReference>
<dbReference type="Gene3D" id="2.40.10.220">
    <property type="entry name" value="predicted glycosyltransferase like domains"/>
    <property type="match status" value="1"/>
</dbReference>
<dbReference type="Gene3D" id="3.90.550.10">
    <property type="entry name" value="Spore Coat Polysaccharide Biosynthesis Protein SpsA, Chain A"/>
    <property type="match status" value="1"/>
</dbReference>
<dbReference type="NCBIfam" id="TIGR03030">
    <property type="entry name" value="CelA"/>
    <property type="match status" value="1"/>
</dbReference>
<accession>E8V0S6</accession>
<feature type="transmembrane region" description="Helical" evidence="11">
    <location>
        <begin position="43"/>
        <end position="60"/>
    </location>
</feature>
<evidence type="ECO:0000313" key="14">
    <source>
        <dbReference type="EMBL" id="ADV82217.1"/>
    </source>
</evidence>
<dbReference type="InterPro" id="IPR003919">
    <property type="entry name" value="Cell_synth_A"/>
</dbReference>
<feature type="transmembrane region" description="Helical" evidence="11">
    <location>
        <begin position="517"/>
        <end position="536"/>
    </location>
</feature>
<keyword evidence="3 11" id="KW-0997">Cell inner membrane</keyword>
<sequence length="1504" mass="166708">MTRSFIWSELEAGNGIGLKLLRWTIIILGLACMLITGILELTWPQQAVLGMLMVLLAIWMDRSSSSYLITLTLMLASMYSTFRYGFWRFSTVGKFFLDPSSKWGPLDAFFILVLCFAESYAFAILFLGYLQTMWPLRRTPVPLPDNPDDWPEIDLLIPTYNEPLNIVRYTVLASMNIDWPADKLNIYILDDGKREEFRAFAEEAGVGYMTRDDNLHAKAGNINRALKRLKAPLVAIFDCDHVPTRSFLQVTIGWFLRDQKLGMLQTPHHFYSPDPFERNLGQFRTIPNEGELFYGIVQDGNDFWNATFFCGSCAVLRKTALDEIGGIAVETVTEDAHTSLRMQMNGWNTAYINIPQAAGLATERLSGHVKQRIRWARGMIQIMRTDNPLFCKGLKPAQRLCYFNAMTHFLYALPRLIFLTAPLIYLILGHTNVPGYWAAILAYAFPHLVLSSIANSRIQGQHRHSFWNEIYETVLAPYIFLPTMLAFINPKLGSFNVTAKGGVVSDRFFDNRIAAPFTWMLGINVIGLLCAIPRFLQFPGSDSVFPLNVLASMYDGSHPGTIVMNLIWTLFNMMVLGVATSVAWESQQRRTTVRVIMQVSAHVMLSSGTSISGITADVSSGGVMMETDMPMNIPVGESVRLVFPVLDGEASLPATIVRATGTELRAQFDPLSISEEETLTQVLYSRADTWLGWGEAREPDRPLRSLGRIFALSFQGFKQIGQSMIQRKPKPASMHTSIVSSLLLIAALLGGVALCPAKGFAQTRPVTASAVESSQAVKQVSPGQFDNVFTLADVGVPETIVLRGVDAYHSTYFSVPQTQVVKTATMKLRYHFSPGLLPSISHLKVSINGTLFATLPVATRPNGVAADLTPEEKHAEGSQISVKRVNETSALLEASLTIPADILVHDNQITFEFIGHYTLQCEDPSHSTLWSQVDASSSIELTGSLLPLQDDLKLLPLPFYDAAMNLHPVVPIVFLNQPSPKAMQAAGIVASWFGIMTDYRAVHFPVTFGQIPAGNVIVIGGSASELPQSLKVQNSSGATVAMRTNPSDPYSKVLVITGDRDEDLVTAARALSLQRNLWEGNQVHVTLSPLKKSEPDDAPRWMPTDRLTTLGQIMQTGDLQGDGSVPVGAYMRLPPDLYMERLGSLTFHMEYRYNGIPLANESSLQVYMNGAYVSSTPMPHSEKASAKLSTEIPIPVVNLRPFSQSMMMKFFFQIAKKNKCQDTAPMNLQGAILKDSYLDIRDIPHWAVLPNLELFSNAGYPFTRLKDLSETAVVMPDAPGADEIELFLTMMGHFGAQTGYPVTDVTVTNAEGMKTDETKDYLVLGTAEDQPVLTTLNKSLPVQIQSGGLHVEDTQGFFNPLQHAWWKVRSSDHVQTGQLETAGGLPDALIEGMEWPKGSNRSVVVIALRDQTVIPNFLDTFLRVATTSDIAQSVSVLHGTQFVSYRLGNDVYRVGYLSLWFRMKMLFSEFPALVVVMVLITCFLLGGLMRVALRRKARVRLQGN</sequence>
<keyword evidence="15" id="KW-1185">Reference proteome</keyword>
<dbReference type="PANTHER" id="PTHR43867:SF2">
    <property type="entry name" value="CELLULOSE SYNTHASE CATALYTIC SUBUNIT A [UDP-FORMING]"/>
    <property type="match status" value="1"/>
</dbReference>
<feature type="transmembrane region" description="Helical" evidence="11">
    <location>
        <begin position="1470"/>
        <end position="1493"/>
    </location>
</feature>
<dbReference type="SUPFAM" id="SSF53448">
    <property type="entry name" value="Nucleotide-diphospho-sugar transferases"/>
    <property type="match status" value="1"/>
</dbReference>
<feature type="transmembrane region" description="Helical" evidence="11">
    <location>
        <begin position="106"/>
        <end position="130"/>
    </location>
</feature>
<dbReference type="OrthoDB" id="154460at2"/>
<dbReference type="HOGENOM" id="CLU_003556_2_0_0"/>
<evidence type="ECO:0000256" key="7">
    <source>
        <dbReference type="ARBA" id="ARBA00022916"/>
    </source>
</evidence>
<comment type="cofactor">
    <cofactor evidence="11">
        <name>Mg(2+)</name>
        <dbReference type="ChEBI" id="CHEBI:18420"/>
    </cofactor>
</comment>
<dbReference type="Pfam" id="PF07238">
    <property type="entry name" value="PilZ"/>
    <property type="match status" value="1"/>
</dbReference>
<dbReference type="EMBL" id="CP002467">
    <property type="protein sequence ID" value="ADV82217.1"/>
    <property type="molecule type" value="Genomic_DNA"/>
</dbReference>
<dbReference type="CDD" id="cd06421">
    <property type="entry name" value="CESA_CelA_like"/>
    <property type="match status" value="1"/>
</dbReference>
<name>E8V0S6_TERSS</name>
<evidence type="ECO:0000259" key="12">
    <source>
        <dbReference type="Pfam" id="PF07238"/>
    </source>
</evidence>
<reference evidence="14 15" key="1">
    <citation type="journal article" date="2012" name="Stand. Genomic Sci.">
        <title>Complete genome sequence of Terriglobus saanensis type strain SP1PR4(T), an Acidobacteria from tundra soil.</title>
        <authorList>
            <person name="Rawat S.R."/>
            <person name="Mannisto M.K."/>
            <person name="Starovoytov V."/>
            <person name="Goodwin L."/>
            <person name="Nolan M."/>
            <person name="Hauser L."/>
            <person name="Land M."/>
            <person name="Davenport K.W."/>
            <person name="Woyke T."/>
            <person name="Haggblom M.M."/>
        </authorList>
    </citation>
    <scope>NUCLEOTIDE SEQUENCE</scope>
    <source>
        <strain evidence="15">ATCC BAA-1853 / DSM 23119 / SP1PR4</strain>
    </source>
</reference>
<dbReference type="Gene3D" id="2.60.120.260">
    <property type="entry name" value="Galactose-binding domain-like"/>
    <property type="match status" value="2"/>
</dbReference>
<evidence type="ECO:0000259" key="13">
    <source>
        <dbReference type="Pfam" id="PF13632"/>
    </source>
</evidence>
<dbReference type="KEGG" id="tsa:AciPR4_1394"/>
<organism evidence="14 15">
    <name type="scientific">Terriglobus saanensis (strain ATCC BAA-1853 / DSM 23119 / SP1PR4)</name>
    <dbReference type="NCBI Taxonomy" id="401053"/>
    <lineage>
        <taxon>Bacteria</taxon>
        <taxon>Pseudomonadati</taxon>
        <taxon>Acidobacteriota</taxon>
        <taxon>Terriglobia</taxon>
        <taxon>Terriglobales</taxon>
        <taxon>Acidobacteriaceae</taxon>
        <taxon>Terriglobus</taxon>
    </lineage>
</organism>
<dbReference type="Pfam" id="PF03170">
    <property type="entry name" value="BcsB"/>
    <property type="match status" value="1"/>
</dbReference>
<dbReference type="PRINTS" id="PR01439">
    <property type="entry name" value="CELLSNTHASEA"/>
</dbReference>
<evidence type="ECO:0000256" key="9">
    <source>
        <dbReference type="ARBA" id="ARBA00023136"/>
    </source>
</evidence>
<comment type="function">
    <text evidence="11">Catalytic subunit of cellulose synthase. It polymerizes uridine 5'-diphosphate glucose to cellulose.</text>
</comment>
<feature type="domain" description="Glycosyltransferase 2-like" evidence="13">
    <location>
        <begin position="234"/>
        <end position="446"/>
    </location>
</feature>
<dbReference type="eggNOG" id="COG1215">
    <property type="taxonomic scope" value="Bacteria"/>
</dbReference>
<keyword evidence="6 11" id="KW-0812">Transmembrane</keyword>
<keyword evidence="8 11" id="KW-1133">Transmembrane helix</keyword>
<evidence type="ECO:0000256" key="1">
    <source>
        <dbReference type="ARBA" id="ARBA00004429"/>
    </source>
</evidence>
<comment type="catalytic activity">
    <reaction evidence="10 11">
        <text>[(1-&gt;4)-beta-D-glucosyl](n) + UDP-alpha-D-glucose = [(1-&gt;4)-beta-D-glucosyl](n+1) + UDP + H(+)</text>
        <dbReference type="Rhea" id="RHEA:19929"/>
        <dbReference type="Rhea" id="RHEA-COMP:10033"/>
        <dbReference type="Rhea" id="RHEA-COMP:10034"/>
        <dbReference type="ChEBI" id="CHEBI:15378"/>
        <dbReference type="ChEBI" id="CHEBI:18246"/>
        <dbReference type="ChEBI" id="CHEBI:58223"/>
        <dbReference type="ChEBI" id="CHEBI:58885"/>
        <dbReference type="EC" id="2.4.1.12"/>
    </reaction>
</comment>
<evidence type="ECO:0000256" key="5">
    <source>
        <dbReference type="ARBA" id="ARBA00022679"/>
    </source>
</evidence>
<feature type="transmembrane region" description="Helical" evidence="11">
    <location>
        <begin position="562"/>
        <end position="584"/>
    </location>
</feature>
<feature type="transmembrane region" description="Helical" evidence="11">
    <location>
        <begin position="732"/>
        <end position="754"/>
    </location>
</feature>
<evidence type="ECO:0000256" key="8">
    <source>
        <dbReference type="ARBA" id="ARBA00022989"/>
    </source>
</evidence>
<evidence type="ECO:0000313" key="15">
    <source>
        <dbReference type="Proteomes" id="UP000006844"/>
    </source>
</evidence>
<comment type="subcellular location">
    <subcellularLocation>
        <location evidence="1">Cell inner membrane</location>
        <topology evidence="1">Multi-pass membrane protein</topology>
    </subcellularLocation>
</comment>
<keyword evidence="2 11" id="KW-1003">Cell membrane</keyword>
<evidence type="ECO:0000256" key="4">
    <source>
        <dbReference type="ARBA" id="ARBA00022676"/>
    </source>
</evidence>
<keyword evidence="7 11" id="KW-0135">Cellulose biosynthesis</keyword>
<keyword evidence="4 11" id="KW-0328">Glycosyltransferase</keyword>
<dbReference type="InterPro" id="IPR050321">
    <property type="entry name" value="Glycosyltr_2/OpgH_subfam"/>
</dbReference>
<dbReference type="GO" id="GO:0016760">
    <property type="term" value="F:cellulose synthase (UDP-forming) activity"/>
    <property type="evidence" value="ECO:0007669"/>
    <property type="project" value="UniProtKB-EC"/>
</dbReference>
<dbReference type="InterPro" id="IPR029044">
    <property type="entry name" value="Nucleotide-diphossugar_trans"/>
</dbReference>
<keyword evidence="11" id="KW-0973">c-di-GMP</keyword>
<dbReference type="UniPathway" id="UPA00694"/>
<dbReference type="GO" id="GO:0005886">
    <property type="term" value="C:plasma membrane"/>
    <property type="evidence" value="ECO:0007669"/>
    <property type="project" value="UniProtKB-SubCell"/>
</dbReference>
<dbReference type="InterPro" id="IPR001173">
    <property type="entry name" value="Glyco_trans_2-like"/>
</dbReference>
<proteinExistence type="predicted"/>
<comment type="pathway">
    <text evidence="11">Glycan metabolism; bacterial cellulose biosynthesis.</text>
</comment>
<dbReference type="STRING" id="401053.AciPR4_1394"/>
<feature type="domain" description="PilZ" evidence="12">
    <location>
        <begin position="588"/>
        <end position="684"/>
    </location>
</feature>
<protein>
    <recommendedName>
        <fullName evidence="11">Cellulose synthase catalytic subunit [UDP-forming]</fullName>
        <ecNumber evidence="11">2.4.1.12</ecNumber>
    </recommendedName>
</protein>
<dbReference type="GO" id="GO:0006011">
    <property type="term" value="P:UDP-alpha-D-glucose metabolic process"/>
    <property type="evidence" value="ECO:0007669"/>
    <property type="project" value="InterPro"/>
</dbReference>
<dbReference type="InterPro" id="IPR018513">
    <property type="entry name" value="Cell_synthase_bac"/>
</dbReference>
<evidence type="ECO:0000256" key="3">
    <source>
        <dbReference type="ARBA" id="ARBA00022519"/>
    </source>
</evidence>